<dbReference type="Proteomes" id="UP000001542">
    <property type="component" value="Unassembled WGS sequence"/>
</dbReference>
<dbReference type="VEuPathDB" id="TrichDB:TVAGG3_0188180"/>
<dbReference type="RefSeq" id="XP_001299769.1">
    <property type="nucleotide sequence ID" value="XM_001299768.1"/>
</dbReference>
<sequence>MAEADYKIQDLANNPQPNTESSESIDYSDLIDHFMNVNFDSDPLKFTEILEALSQHSEHGNFFDLVNIPHSQVLVKLIDTCIQNEPPVFDYALITVLNIANNIQDNDLPIPDEISNLDLIQKLFQVYIITDNNDEIELITKFITVYNKLSPEHRDMTLDIFDLEQLASFNEDNFKSTQFYIFLTSLLYYPLDDKLLSFIIELATSDVLFLNASAFNALLDLVIAIAKQNINVILETPVFLQIIMQMENFSVDCANGIIDFFQTIVDSKAFVVDPPHVLIKFIRSQNIEIVTRAVSLICCHLRECPSSIIIFSHYGVISAIVDSIADANFARKEQCTILLYECLKTGNSDFILKLLSQNSYHGNCSAIELMVDILECNSKETFEMIVESFIIIFNSTIPEEEKEKAKQLFYENGGADSLSDIDEEILEKSETLGPKLEMLKSLIATEEEQH</sequence>
<feature type="region of interest" description="Disordered" evidence="1">
    <location>
        <begin position="1"/>
        <end position="23"/>
    </location>
</feature>
<name>A2G7M8_TRIV3</name>
<evidence type="ECO:0000313" key="3">
    <source>
        <dbReference type="Proteomes" id="UP000001542"/>
    </source>
</evidence>
<reference evidence="2" key="1">
    <citation type="submission" date="2006-10" db="EMBL/GenBank/DDBJ databases">
        <authorList>
            <person name="Amadeo P."/>
            <person name="Zhao Q."/>
            <person name="Wortman J."/>
            <person name="Fraser-Liggett C."/>
            <person name="Carlton J."/>
        </authorList>
    </citation>
    <scope>NUCLEOTIDE SEQUENCE</scope>
    <source>
        <strain evidence="2">G3</strain>
    </source>
</reference>
<dbReference type="EMBL" id="DS114560">
    <property type="protein sequence ID" value="EAX86839.1"/>
    <property type="molecule type" value="Genomic_DNA"/>
</dbReference>
<accession>A2G7M8</accession>
<dbReference type="Gene3D" id="1.25.10.10">
    <property type="entry name" value="Leucine-rich Repeat Variant"/>
    <property type="match status" value="1"/>
</dbReference>
<protein>
    <submittedName>
        <fullName evidence="2">Uncharacterized protein</fullName>
    </submittedName>
</protein>
<dbReference type="InterPro" id="IPR016024">
    <property type="entry name" value="ARM-type_fold"/>
</dbReference>
<keyword evidence="3" id="KW-1185">Reference proteome</keyword>
<organism evidence="2 3">
    <name type="scientific">Trichomonas vaginalis (strain ATCC PRA-98 / G3)</name>
    <dbReference type="NCBI Taxonomy" id="412133"/>
    <lineage>
        <taxon>Eukaryota</taxon>
        <taxon>Metamonada</taxon>
        <taxon>Parabasalia</taxon>
        <taxon>Trichomonadida</taxon>
        <taxon>Trichomonadidae</taxon>
        <taxon>Trichomonas</taxon>
    </lineage>
</organism>
<evidence type="ECO:0000256" key="1">
    <source>
        <dbReference type="SAM" id="MobiDB-lite"/>
    </source>
</evidence>
<dbReference type="VEuPathDB" id="TrichDB:TVAG_452810"/>
<gene>
    <name evidence="2" type="ORF">TVAG_452810</name>
</gene>
<dbReference type="AlphaFoldDB" id="A2G7M8"/>
<dbReference type="SMR" id="A2G7M8"/>
<dbReference type="InterPro" id="IPR011989">
    <property type="entry name" value="ARM-like"/>
</dbReference>
<feature type="compositionally biased region" description="Polar residues" evidence="1">
    <location>
        <begin position="11"/>
        <end position="23"/>
    </location>
</feature>
<dbReference type="InParanoid" id="A2G7M8"/>
<proteinExistence type="predicted"/>
<dbReference type="SUPFAM" id="SSF48371">
    <property type="entry name" value="ARM repeat"/>
    <property type="match status" value="1"/>
</dbReference>
<reference evidence="2" key="2">
    <citation type="journal article" date="2007" name="Science">
        <title>Draft genome sequence of the sexually transmitted pathogen Trichomonas vaginalis.</title>
        <authorList>
            <person name="Carlton J.M."/>
            <person name="Hirt R.P."/>
            <person name="Silva J.C."/>
            <person name="Delcher A.L."/>
            <person name="Schatz M."/>
            <person name="Zhao Q."/>
            <person name="Wortman J.R."/>
            <person name="Bidwell S.L."/>
            <person name="Alsmark U.C.M."/>
            <person name="Besteiro S."/>
            <person name="Sicheritz-Ponten T."/>
            <person name="Noel C.J."/>
            <person name="Dacks J.B."/>
            <person name="Foster P.G."/>
            <person name="Simillion C."/>
            <person name="Van de Peer Y."/>
            <person name="Miranda-Saavedra D."/>
            <person name="Barton G.J."/>
            <person name="Westrop G.D."/>
            <person name="Mueller S."/>
            <person name="Dessi D."/>
            <person name="Fiori P.L."/>
            <person name="Ren Q."/>
            <person name="Paulsen I."/>
            <person name="Zhang H."/>
            <person name="Bastida-Corcuera F.D."/>
            <person name="Simoes-Barbosa A."/>
            <person name="Brown M.T."/>
            <person name="Hayes R.D."/>
            <person name="Mukherjee M."/>
            <person name="Okumura C.Y."/>
            <person name="Schneider R."/>
            <person name="Smith A.J."/>
            <person name="Vanacova S."/>
            <person name="Villalvazo M."/>
            <person name="Haas B.J."/>
            <person name="Pertea M."/>
            <person name="Feldblyum T.V."/>
            <person name="Utterback T.R."/>
            <person name="Shu C.L."/>
            <person name="Osoegawa K."/>
            <person name="de Jong P.J."/>
            <person name="Hrdy I."/>
            <person name="Horvathova L."/>
            <person name="Zubacova Z."/>
            <person name="Dolezal P."/>
            <person name="Malik S.B."/>
            <person name="Logsdon J.M. Jr."/>
            <person name="Henze K."/>
            <person name="Gupta A."/>
            <person name="Wang C.C."/>
            <person name="Dunne R.L."/>
            <person name="Upcroft J.A."/>
            <person name="Upcroft P."/>
            <person name="White O."/>
            <person name="Salzberg S.L."/>
            <person name="Tang P."/>
            <person name="Chiu C.-H."/>
            <person name="Lee Y.-S."/>
            <person name="Embley T.M."/>
            <person name="Coombs G.H."/>
            <person name="Mottram J.C."/>
            <person name="Tachezy J."/>
            <person name="Fraser-Liggett C.M."/>
            <person name="Johnson P.J."/>
        </authorList>
    </citation>
    <scope>NUCLEOTIDE SEQUENCE [LARGE SCALE GENOMIC DNA]</scope>
    <source>
        <strain evidence="2">G3</strain>
    </source>
</reference>
<evidence type="ECO:0000313" key="2">
    <source>
        <dbReference type="EMBL" id="EAX86839.1"/>
    </source>
</evidence>
<dbReference type="KEGG" id="tva:4744490"/>